<comment type="caution">
    <text evidence="2">The sequence shown here is derived from an EMBL/GenBank/DDBJ whole genome shotgun (WGS) entry which is preliminary data.</text>
</comment>
<dbReference type="AlphaFoldDB" id="A0A2N0X4U9"/>
<feature type="transmembrane region" description="Helical" evidence="1">
    <location>
        <begin position="77"/>
        <end position="94"/>
    </location>
</feature>
<protein>
    <submittedName>
        <fullName evidence="2">Uncharacterized protein</fullName>
    </submittedName>
</protein>
<feature type="transmembrane region" description="Helical" evidence="1">
    <location>
        <begin position="100"/>
        <end position="118"/>
    </location>
</feature>
<feature type="transmembrane region" description="Helical" evidence="1">
    <location>
        <begin position="200"/>
        <end position="218"/>
    </location>
</feature>
<gene>
    <name evidence="2" type="ORF">CXB45_10860</name>
</gene>
<keyword evidence="1" id="KW-0472">Membrane</keyword>
<keyword evidence="1" id="KW-0812">Transmembrane</keyword>
<dbReference type="RefSeq" id="WP_101174434.1">
    <property type="nucleotide sequence ID" value="NZ_JAKRKB010000030.1"/>
</dbReference>
<dbReference type="EMBL" id="PJAF01000051">
    <property type="protein sequence ID" value="PKF67715.1"/>
    <property type="molecule type" value="Genomic_DNA"/>
</dbReference>
<feature type="transmembrane region" description="Helical" evidence="1">
    <location>
        <begin position="16"/>
        <end position="32"/>
    </location>
</feature>
<keyword evidence="1" id="KW-1133">Transmembrane helix</keyword>
<feature type="transmembrane region" description="Helical" evidence="1">
    <location>
        <begin position="173"/>
        <end position="194"/>
    </location>
</feature>
<evidence type="ECO:0000313" key="3">
    <source>
        <dbReference type="Proteomes" id="UP000233249"/>
    </source>
</evidence>
<evidence type="ECO:0000313" key="2">
    <source>
        <dbReference type="EMBL" id="PKF67715.1"/>
    </source>
</evidence>
<dbReference type="Proteomes" id="UP000233249">
    <property type="component" value="Unassembled WGS sequence"/>
</dbReference>
<reference evidence="2 3" key="1">
    <citation type="submission" date="2017-12" db="EMBL/GenBank/DDBJ databases">
        <title>Corynebacterium mastitidis 16-1433 Genome.</title>
        <authorList>
            <person name="Gulvik C.A."/>
        </authorList>
    </citation>
    <scope>NUCLEOTIDE SEQUENCE [LARGE SCALE GENOMIC DNA]</scope>
    <source>
        <strain evidence="2 3">16-1433</strain>
    </source>
</reference>
<feature type="transmembrane region" description="Helical" evidence="1">
    <location>
        <begin position="239"/>
        <end position="260"/>
    </location>
</feature>
<feature type="transmembrane region" description="Helical" evidence="1">
    <location>
        <begin position="323"/>
        <end position="341"/>
    </location>
</feature>
<accession>A0A2N0X4U9</accession>
<name>A0A2N0X4U9_9CORY</name>
<organism evidence="2 3">
    <name type="scientific">Corynebacterium mastitidis</name>
    <dbReference type="NCBI Taxonomy" id="161890"/>
    <lineage>
        <taxon>Bacteria</taxon>
        <taxon>Bacillati</taxon>
        <taxon>Actinomycetota</taxon>
        <taxon>Actinomycetes</taxon>
        <taxon>Mycobacteriales</taxon>
        <taxon>Corynebacteriaceae</taxon>
        <taxon>Corynebacterium</taxon>
    </lineage>
</organism>
<dbReference type="OrthoDB" id="10014921at2"/>
<proteinExistence type="predicted"/>
<dbReference type="STRING" id="1121365.GCA_000375365_00806"/>
<feature type="transmembrane region" description="Helical" evidence="1">
    <location>
        <begin position="297"/>
        <end position="317"/>
    </location>
</feature>
<evidence type="ECO:0000256" key="1">
    <source>
        <dbReference type="SAM" id="Phobius"/>
    </source>
</evidence>
<sequence length="365" mass="39834">MKGLKLWWGLMDKSEAFFWLFAVFFWPVILLGEVIEDWWSFTLVLFIVFAVAKKNVRLNAGYAALNLPRSTWRRHQRCDVVINLAACFFGLSWAPPWGSWQQIVLMAVAVLSSLRAILGRKAYPTGSYVGESLEERTRSVEASGDGRDGRTKGISYPETLFVQSILVPQLRVWLGWVAAAAFFAVCVALASVLLDTSGGMTLILILATGAAIFTVMDGTQRSYGEWIRFGGHRAVWARWTGLISLLPVVASVLIGGFLGFANGSGWIAGMSGGLTYILLILPVILVSIIGESSNIGWCLLLLVGMVIGGSLFIAQVIERTEWFLLQGGLVALLLLCLPVLVRGTGHNLTGAARFFGVSKENAEQT</sequence>
<feature type="transmembrane region" description="Helical" evidence="1">
    <location>
        <begin position="266"/>
        <end position="290"/>
    </location>
</feature>
<feature type="transmembrane region" description="Helical" evidence="1">
    <location>
        <begin position="38"/>
        <end position="56"/>
    </location>
</feature>